<comment type="caution">
    <text evidence="1">The sequence shown here is derived from an EMBL/GenBank/DDBJ whole genome shotgun (WGS) entry which is preliminary data.</text>
</comment>
<dbReference type="AlphaFoldDB" id="A0A0F3NDX0"/>
<proteinExistence type="predicted"/>
<dbReference type="PATRIC" id="fig|1359152.3.peg.1302"/>
<protein>
    <submittedName>
        <fullName evidence="1">Uncharacterized protein</fullName>
    </submittedName>
</protein>
<gene>
    <name evidence="1" type="ORF">APHMUC_1242</name>
</gene>
<evidence type="ECO:0000313" key="1">
    <source>
        <dbReference type="EMBL" id="KJV65094.1"/>
    </source>
</evidence>
<dbReference type="EMBL" id="LANV01000001">
    <property type="protein sequence ID" value="KJV65094.1"/>
    <property type="molecule type" value="Genomic_DNA"/>
</dbReference>
<dbReference type="Proteomes" id="UP000033441">
    <property type="component" value="Unassembled WGS sequence"/>
</dbReference>
<organism evidence="1 2">
    <name type="scientific">Anaplasma phagocytophilum str. ApMUC09</name>
    <dbReference type="NCBI Taxonomy" id="1359152"/>
    <lineage>
        <taxon>Bacteria</taxon>
        <taxon>Pseudomonadati</taxon>
        <taxon>Pseudomonadota</taxon>
        <taxon>Alphaproteobacteria</taxon>
        <taxon>Rickettsiales</taxon>
        <taxon>Anaplasmataceae</taxon>
        <taxon>Anaplasma</taxon>
        <taxon>phagocytophilum group</taxon>
    </lineage>
</organism>
<accession>A0A0F3NDX0</accession>
<evidence type="ECO:0000313" key="2">
    <source>
        <dbReference type="Proteomes" id="UP000033441"/>
    </source>
</evidence>
<sequence>MLLMGVSSSSCYSSRCGFYAKLVEAVSLGTKAMMLSL</sequence>
<name>A0A0F3NDX0_ANAPH</name>
<reference evidence="1 2" key="1">
    <citation type="submission" date="2015-02" db="EMBL/GenBank/DDBJ databases">
        <title>Genome Sequencing of Rickettsiales.</title>
        <authorList>
            <person name="Daugherty S.C."/>
            <person name="Su Q."/>
            <person name="Abolude K."/>
            <person name="Beier-Sexton M."/>
            <person name="Carlyon J.A."/>
            <person name="Carter R."/>
            <person name="Day N.P."/>
            <person name="Dumler S.J."/>
            <person name="Dyachenko V."/>
            <person name="Godinez A."/>
            <person name="Kurtti T.J."/>
            <person name="Lichay M."/>
            <person name="Mullins K.E."/>
            <person name="Ott S."/>
            <person name="Pappas-Brown V."/>
            <person name="Paris D.H."/>
            <person name="Patel P."/>
            <person name="Richards A.L."/>
            <person name="Sadzewicz L."/>
            <person name="Sears K."/>
            <person name="Seidman D."/>
            <person name="Sengamalay N."/>
            <person name="Stenos J."/>
            <person name="Tallon L.J."/>
            <person name="Vincent G."/>
            <person name="Fraser C.M."/>
            <person name="Munderloh U."/>
            <person name="Dunning-Hotopp J.C."/>
        </authorList>
    </citation>
    <scope>NUCLEOTIDE SEQUENCE [LARGE SCALE GENOMIC DNA]</scope>
    <source>
        <strain evidence="1 2">ApMUC09</strain>
    </source>
</reference>